<gene>
    <name evidence="1" type="ORF">cje154_01752</name>
</gene>
<organism evidence="1 2">
    <name type="scientific">Campylobacter jejuni subsp. jejuni 2008-988</name>
    <dbReference type="NCBI Taxonomy" id="889253"/>
    <lineage>
        <taxon>Bacteria</taxon>
        <taxon>Pseudomonadati</taxon>
        <taxon>Campylobacterota</taxon>
        <taxon>Epsilonproteobacteria</taxon>
        <taxon>Campylobacterales</taxon>
        <taxon>Campylobacteraceae</taxon>
        <taxon>Campylobacter</taxon>
    </lineage>
</organism>
<evidence type="ECO:0008006" key="3">
    <source>
        <dbReference type="Google" id="ProtNLM"/>
    </source>
</evidence>
<name>A0ABC9QNF7_CAMJU</name>
<reference evidence="1 2" key="1">
    <citation type="submission" date="2010-10" db="EMBL/GenBank/DDBJ databases">
        <authorList>
            <person name="Richards V."/>
            <person name="Lefebure T."/>
            <person name="Suzuki H."/>
            <person name="Pavinski Bitar P."/>
            <person name="Stanhope M."/>
        </authorList>
    </citation>
    <scope>NUCLEOTIDE SEQUENCE [LARGE SCALE GENOMIC DNA]</scope>
    <source>
        <strain evidence="1 2">2008-988</strain>
    </source>
</reference>
<dbReference type="Proteomes" id="UP000003238">
    <property type="component" value="Unassembled WGS sequence"/>
</dbReference>
<evidence type="ECO:0000313" key="1">
    <source>
        <dbReference type="EMBL" id="EIB54994.1"/>
    </source>
</evidence>
<proteinExistence type="predicted"/>
<dbReference type="EMBL" id="AIOS01000013">
    <property type="protein sequence ID" value="EIB54994.1"/>
    <property type="molecule type" value="Genomic_DNA"/>
</dbReference>
<dbReference type="AlphaFoldDB" id="A0ABC9QNF7"/>
<accession>A0ABC9QNF7</accession>
<protein>
    <recommendedName>
        <fullName evidence="3">NADH dehydrogenase subunit 6</fullName>
    </recommendedName>
</protein>
<evidence type="ECO:0000313" key="2">
    <source>
        <dbReference type="Proteomes" id="UP000003238"/>
    </source>
</evidence>
<sequence>MHVYSFFMALAIAILTAKTLTFSSPKIPKI</sequence>
<comment type="caution">
    <text evidence="1">The sequence shown here is derived from an EMBL/GenBank/DDBJ whole genome shotgun (WGS) entry which is preliminary data.</text>
</comment>